<evidence type="ECO:0000313" key="2">
    <source>
        <dbReference type="Proteomes" id="UP000067683"/>
    </source>
</evidence>
<organism evidence="1 2">
    <name type="scientific">Planococcus rifietoensis</name>
    <dbReference type="NCBI Taxonomy" id="200991"/>
    <lineage>
        <taxon>Bacteria</taxon>
        <taxon>Bacillati</taxon>
        <taxon>Bacillota</taxon>
        <taxon>Bacilli</taxon>
        <taxon>Bacillales</taxon>
        <taxon>Caryophanaceae</taxon>
        <taxon>Planococcus</taxon>
    </lineage>
</organism>
<dbReference type="InterPro" id="IPR007253">
    <property type="entry name" value="Cell_wall-bd_2"/>
</dbReference>
<dbReference type="InterPro" id="IPR011047">
    <property type="entry name" value="Quinoprotein_ADH-like_sf"/>
</dbReference>
<dbReference type="Proteomes" id="UP000067683">
    <property type="component" value="Chromosome"/>
</dbReference>
<dbReference type="PANTHER" id="PTHR30032:SF8">
    <property type="entry name" value="GERMINATION-SPECIFIC N-ACETYLMURAMOYL-L-ALANINE AMIDASE"/>
    <property type="match status" value="1"/>
</dbReference>
<protein>
    <submittedName>
        <fullName evidence="1">Uncharacterized protein</fullName>
    </submittedName>
</protein>
<gene>
    <name evidence="1" type="ORF">AUC31_15370</name>
</gene>
<dbReference type="EMBL" id="CP013659">
    <property type="protein sequence ID" value="ALS76497.1"/>
    <property type="molecule type" value="Genomic_DNA"/>
</dbReference>
<name>A0A0U2ZKE7_9BACL</name>
<dbReference type="SUPFAM" id="SSF50998">
    <property type="entry name" value="Quinoprotein alcohol dehydrogenase-like"/>
    <property type="match status" value="1"/>
</dbReference>
<dbReference type="Gene3D" id="3.40.50.12090">
    <property type="match status" value="1"/>
</dbReference>
<dbReference type="Gene3D" id="2.130.10.10">
    <property type="entry name" value="YVTN repeat-like/Quinoprotein amine dehydrogenase"/>
    <property type="match status" value="1"/>
</dbReference>
<accession>A0A0U2ZKE7</accession>
<dbReference type="RefSeq" id="WP_058383199.1">
    <property type="nucleotide sequence ID" value="NZ_CP013659.2"/>
</dbReference>
<dbReference type="InterPro" id="IPR015943">
    <property type="entry name" value="WD40/YVTN_repeat-like_dom_sf"/>
</dbReference>
<dbReference type="InterPro" id="IPR051922">
    <property type="entry name" value="Bact_Sporulation_Assoc"/>
</dbReference>
<dbReference type="AlphaFoldDB" id="A0A0U2ZKE7"/>
<proteinExistence type="predicted"/>
<dbReference type="KEGG" id="prt:AUC31_15370"/>
<sequence length="684" mass="72335">MKQVKIGVGIALLAAAGGTGLFTHEALAAETEYRELVKLPSGVKAGELSVVDKQIIAVLENQLEAQAIVSYDAAGKELWRKELKGAHYAIGNRAFVVISGNEVSVHDLTDGKETGAFTLADGFRMSGSGASVALESGHVIITGNLGARLLVHKLDGTPVADVTGGDLRQAVISNGHLMYFDGSTLHGRALSGGKEWQSTNVLEPYAVQDGIIYYIKAPNEEQMMPTLIARSLDNERVVYEKALPETQEVRLAGTDADGAIVEFVDSGEWVFLNARGSERLRQPIRSASFRALENRYRPVVTESALSHQQQSDHRLLLLQEQGTSALGNPYHLGALQVTAPNGGFNKVLEHSVEAAALSPSGGAVVLGGGSLKFYDAKGNQVAQEGVPSGSELLASVDDTVYVYGGSGIASYSGEPEPKAAAVTKISGENGFETAALLSEAVWDSAETVVLATGEGFADALSGAPLAYLEGGPLLFTEKGRLNEFAKAEIERLGATNAIVLGSAPVISDAQLNALSIMGVETERIGGANRYETAALVSERIDSEGAVVADGTTFKDVSLASVFAAQNQYPILLSQGSRMPRETTEAMAGRSDIVLAADRLSIEARTKEEDAERRVAVLAPASNFTDALSAANAAARRNASLYLVGKDGLTNELKQQLEQYQSFLVVDSEQLIDAEMVRSLEALVD</sequence>
<keyword evidence="2" id="KW-1185">Reference proteome</keyword>
<reference evidence="1" key="1">
    <citation type="submission" date="2016-01" db="EMBL/GenBank/DDBJ databases">
        <title>Complete genome of Planococcus rifietoensis type strain M8.</title>
        <authorList>
            <person name="See-Too W.S."/>
        </authorList>
    </citation>
    <scope>NUCLEOTIDE SEQUENCE [LARGE SCALE GENOMIC DNA]</scope>
    <source>
        <strain evidence="1">M8</strain>
    </source>
</reference>
<evidence type="ECO:0000313" key="1">
    <source>
        <dbReference type="EMBL" id="ALS76497.1"/>
    </source>
</evidence>
<dbReference type="PANTHER" id="PTHR30032">
    <property type="entry name" value="N-ACETYLMURAMOYL-L-ALANINE AMIDASE-RELATED"/>
    <property type="match status" value="1"/>
</dbReference>
<dbReference type="STRING" id="200991.AUC31_15370"/>
<dbReference type="OrthoDB" id="2421084at2"/>
<dbReference type="Pfam" id="PF04122">
    <property type="entry name" value="CW_binding_2"/>
    <property type="match status" value="2"/>
</dbReference>